<proteinExistence type="predicted"/>
<gene>
    <name evidence="2" type="ORF">HHU12_15620</name>
</gene>
<feature type="transmembrane region" description="Helical" evidence="1">
    <location>
        <begin position="5"/>
        <end position="21"/>
    </location>
</feature>
<keyword evidence="1" id="KW-1133">Transmembrane helix</keyword>
<reference evidence="2 3" key="1">
    <citation type="submission" date="2020-04" db="EMBL/GenBank/DDBJ databases">
        <title>Flammeovirga sp. SR4, a novel species isolated from seawater.</title>
        <authorList>
            <person name="Wang X."/>
        </authorList>
    </citation>
    <scope>NUCLEOTIDE SEQUENCE [LARGE SCALE GENOMIC DNA]</scope>
    <source>
        <strain evidence="2 3">ATCC 23126</strain>
    </source>
</reference>
<protein>
    <submittedName>
        <fullName evidence="2">Uncharacterized protein</fullName>
    </submittedName>
</protein>
<organism evidence="2 3">
    <name type="scientific">Flammeovirga aprica JL-4</name>
    <dbReference type="NCBI Taxonomy" id="694437"/>
    <lineage>
        <taxon>Bacteria</taxon>
        <taxon>Pseudomonadati</taxon>
        <taxon>Bacteroidota</taxon>
        <taxon>Cytophagia</taxon>
        <taxon>Cytophagales</taxon>
        <taxon>Flammeovirgaceae</taxon>
        <taxon>Flammeovirga</taxon>
    </lineage>
</organism>
<accession>A0A7X9XA98</accession>
<keyword evidence="1" id="KW-0472">Membrane</keyword>
<feature type="transmembrane region" description="Helical" evidence="1">
    <location>
        <begin position="27"/>
        <end position="47"/>
    </location>
</feature>
<name>A0A7X9XA98_9BACT</name>
<keyword evidence="3" id="KW-1185">Reference proteome</keyword>
<comment type="caution">
    <text evidence="2">The sequence shown here is derived from an EMBL/GenBank/DDBJ whole genome shotgun (WGS) entry which is preliminary data.</text>
</comment>
<evidence type="ECO:0000313" key="2">
    <source>
        <dbReference type="EMBL" id="NME69404.1"/>
    </source>
</evidence>
<dbReference type="RefSeq" id="WP_169657681.1">
    <property type="nucleotide sequence ID" value="NZ_JABANE010000041.1"/>
</dbReference>
<evidence type="ECO:0000256" key="1">
    <source>
        <dbReference type="SAM" id="Phobius"/>
    </source>
</evidence>
<dbReference type="Proteomes" id="UP000576082">
    <property type="component" value="Unassembled WGS sequence"/>
</dbReference>
<evidence type="ECO:0000313" key="3">
    <source>
        <dbReference type="Proteomes" id="UP000576082"/>
    </source>
</evidence>
<dbReference type="EMBL" id="JABANE010000041">
    <property type="protein sequence ID" value="NME69404.1"/>
    <property type="molecule type" value="Genomic_DNA"/>
</dbReference>
<dbReference type="AlphaFoldDB" id="A0A7X9XA98"/>
<keyword evidence="1" id="KW-0812">Transmembrane</keyword>
<sequence length="73" mass="8523">MHGYLFTLVGIIMVVCSFTIYKDEATVKYSMLVASFFLFVFGSFIKFKTLVKLKKDMNDKLEAAQREREKEVQ</sequence>